<feature type="compositionally biased region" description="Gly residues" evidence="7">
    <location>
        <begin position="308"/>
        <end position="321"/>
    </location>
</feature>
<dbReference type="AlphaFoldDB" id="A0A8H6BNQ9"/>
<dbReference type="InterPro" id="IPR058584">
    <property type="entry name" value="IMB1_TNPO1-like_TPR"/>
</dbReference>
<dbReference type="InterPro" id="IPR001494">
    <property type="entry name" value="Importin-beta_N"/>
</dbReference>
<sequence>MGITEFLENAILNPDTSARQAAEAKLAELASDNWVAYLGQLVEVLGDESQKTEVRMLAGLGAKNELTSKNVIKKRQQAERWLQIDTDSRQKIKDISLQALLTQDDRVANQAAQLVAAIASIELPRDEWPQLMHVIVENTKTDRPVNVKRASLLTIGYICESSDPTNPQVAAQSNGILIAIVQGAQSSEPSAVVRRTALEALVNSLEFISGNFAREGERNYIMQVVCEAAATDSDTALQAVAFGALAKIMSLYYEYMGVYMEKALYGLTVNGMRSADDHVACMAVEFWSTVCEEELAIQLGDSGDVVGGNGEQGMGENGNGNGNANANANANANGSSPLLYNFVLVAISDVLPTLLSLLMRQNEDSDDDSWSVAMAAGACLQLFAQDTGNYVVRPTLQFVEQNLAGQEWRQKEAAVMAFGSILDGPDRSELRTVIAQALPAILRLITDDSLAVRETVSWCLGRITDLVVDAIDVQNMLPNLVQAVLFGFQNDPKVVTNCCWTLINLLEQLCHDAQQQQSSPLSQYFTQLVPAILQVSGRDDNDGGARTSSYEALSSLVLYSAQCDVQFVQQIATEGINRLTATMNSVGTDAGKDASGSTGFHVSAELEELQSNILSLMTNVIRRMGTDAASAADQLMEIYLKLLSMQPGDSVIDEDIFMAVSAVASAVDADFVKYMPSFLPFLTKALEDVDSPVCDAAIGIVVDICHSLGDKFISYCQGFMAILGNTLSNPHVRRELRPLILSCFGDIASSIGTEFIQYLDVVMGICKSAQNLQAVPEDETNPEMSDDFDDYLLNVRESVLDAYVGIVAGLHDSPDSLFQYLVQIAQFLMSVYTDPQLSSNESVSRSAVGMIGDLAQMYPDGRWKEFFAQNWVTDFIRRTRGNQNFSKLTRDTARWAREQQKLQLRN</sequence>
<reference evidence="9 10" key="1">
    <citation type="journal article" date="2020" name="Appl. Microbiol. Biotechnol.">
        <title>Targeted gene deletion in Brettanomyces bruxellensis with an expression-free CRISPR-Cas9 system.</title>
        <authorList>
            <person name="Varela C."/>
            <person name="Bartel C."/>
            <person name="Onetto C."/>
            <person name="Borneman A."/>
        </authorList>
    </citation>
    <scope>NUCLEOTIDE SEQUENCE [LARGE SCALE GENOMIC DNA]</scope>
    <source>
        <strain evidence="9 10">AWRI1613</strain>
    </source>
</reference>
<keyword evidence="3" id="KW-0963">Cytoplasm</keyword>
<accession>A0A8H6BNQ9</accession>
<evidence type="ECO:0000256" key="5">
    <source>
        <dbReference type="ARBA" id="ARBA00022927"/>
    </source>
</evidence>
<evidence type="ECO:0000256" key="7">
    <source>
        <dbReference type="SAM" id="MobiDB-lite"/>
    </source>
</evidence>
<evidence type="ECO:0000259" key="8">
    <source>
        <dbReference type="PROSITE" id="PS50166"/>
    </source>
</evidence>
<dbReference type="PROSITE" id="PS50166">
    <property type="entry name" value="IMPORTIN_B_NT"/>
    <property type="match status" value="1"/>
</dbReference>
<dbReference type="InterPro" id="IPR040122">
    <property type="entry name" value="Importin_beta"/>
</dbReference>
<dbReference type="Gene3D" id="1.25.10.10">
    <property type="entry name" value="Leucine-rich Repeat Variant"/>
    <property type="match status" value="1"/>
</dbReference>
<dbReference type="Proteomes" id="UP000568158">
    <property type="component" value="Unassembled WGS sequence"/>
</dbReference>
<dbReference type="PROSITE" id="PS50077">
    <property type="entry name" value="HEAT_REPEAT"/>
    <property type="match status" value="1"/>
</dbReference>
<dbReference type="InterPro" id="IPR021133">
    <property type="entry name" value="HEAT_type_2"/>
</dbReference>
<dbReference type="Pfam" id="PF25574">
    <property type="entry name" value="TPR_IMB1"/>
    <property type="match status" value="1"/>
</dbReference>
<feature type="repeat" description="HEAT" evidence="6">
    <location>
        <begin position="437"/>
        <end position="475"/>
    </location>
</feature>
<evidence type="ECO:0000256" key="3">
    <source>
        <dbReference type="ARBA" id="ARBA00022490"/>
    </source>
</evidence>
<evidence type="ECO:0000313" key="10">
    <source>
        <dbReference type="Proteomes" id="UP000568158"/>
    </source>
</evidence>
<organism evidence="9 10">
    <name type="scientific">Dekkera bruxellensis</name>
    <name type="common">Brettanomyces custersii</name>
    <dbReference type="NCBI Taxonomy" id="5007"/>
    <lineage>
        <taxon>Eukaryota</taxon>
        <taxon>Fungi</taxon>
        <taxon>Dikarya</taxon>
        <taxon>Ascomycota</taxon>
        <taxon>Saccharomycotina</taxon>
        <taxon>Pichiomycetes</taxon>
        <taxon>Pichiales</taxon>
        <taxon>Pichiaceae</taxon>
        <taxon>Brettanomyces</taxon>
    </lineage>
</organism>
<dbReference type="SMART" id="SM00913">
    <property type="entry name" value="IBN_N"/>
    <property type="match status" value="1"/>
</dbReference>
<evidence type="ECO:0000313" key="9">
    <source>
        <dbReference type="EMBL" id="KAF6014779.1"/>
    </source>
</evidence>
<dbReference type="Pfam" id="PF13513">
    <property type="entry name" value="HEAT_EZ"/>
    <property type="match status" value="1"/>
</dbReference>
<dbReference type="GO" id="GO:0005634">
    <property type="term" value="C:nucleus"/>
    <property type="evidence" value="ECO:0007669"/>
    <property type="project" value="UniProtKB-ARBA"/>
</dbReference>
<evidence type="ECO:0000256" key="1">
    <source>
        <dbReference type="ARBA" id="ARBA00004496"/>
    </source>
</evidence>
<feature type="region of interest" description="Disordered" evidence="7">
    <location>
        <begin position="308"/>
        <end position="328"/>
    </location>
</feature>
<feature type="domain" description="Importin N-terminal" evidence="8">
    <location>
        <begin position="22"/>
        <end position="102"/>
    </location>
</feature>
<dbReference type="InterPro" id="IPR011989">
    <property type="entry name" value="ARM-like"/>
</dbReference>
<dbReference type="EMBL" id="JABCYN010000012">
    <property type="protein sequence ID" value="KAF6014779.1"/>
    <property type="molecule type" value="Genomic_DNA"/>
</dbReference>
<evidence type="ECO:0000256" key="6">
    <source>
        <dbReference type="PROSITE-ProRule" id="PRU00103"/>
    </source>
</evidence>
<dbReference type="GO" id="GO:0006606">
    <property type="term" value="P:protein import into nucleus"/>
    <property type="evidence" value="ECO:0007669"/>
    <property type="project" value="InterPro"/>
</dbReference>
<dbReference type="SUPFAM" id="SSF48371">
    <property type="entry name" value="ARM repeat"/>
    <property type="match status" value="1"/>
</dbReference>
<dbReference type="GO" id="GO:0005737">
    <property type="term" value="C:cytoplasm"/>
    <property type="evidence" value="ECO:0007669"/>
    <property type="project" value="UniProtKB-SubCell"/>
</dbReference>
<name>A0A8H6BNQ9_DEKBR</name>
<evidence type="ECO:0000256" key="4">
    <source>
        <dbReference type="ARBA" id="ARBA00022737"/>
    </source>
</evidence>
<dbReference type="GO" id="GO:0031267">
    <property type="term" value="F:small GTPase binding"/>
    <property type="evidence" value="ECO:0007669"/>
    <property type="project" value="InterPro"/>
</dbReference>
<evidence type="ECO:0000256" key="2">
    <source>
        <dbReference type="ARBA" id="ARBA00022448"/>
    </source>
</evidence>
<protein>
    <recommendedName>
        <fullName evidence="8">Importin N-terminal domain-containing protein</fullName>
    </recommendedName>
</protein>
<proteinExistence type="predicted"/>
<dbReference type="InterPro" id="IPR016024">
    <property type="entry name" value="ARM-type_fold"/>
</dbReference>
<comment type="caution">
    <text evidence="9">The sequence shown here is derived from an EMBL/GenBank/DDBJ whole genome shotgun (WGS) entry which is preliminary data.</text>
</comment>
<keyword evidence="2" id="KW-0813">Transport</keyword>
<dbReference type="PANTHER" id="PTHR10527">
    <property type="entry name" value="IMPORTIN BETA"/>
    <property type="match status" value="1"/>
</dbReference>
<comment type="subcellular location">
    <subcellularLocation>
        <location evidence="1">Cytoplasm</location>
    </subcellularLocation>
</comment>
<keyword evidence="4" id="KW-0677">Repeat</keyword>
<gene>
    <name evidence="9" type="ORF">HII12_001196</name>
</gene>
<keyword evidence="5" id="KW-0653">Protein transport</keyword>